<dbReference type="OrthoDB" id="2885721at2"/>
<dbReference type="PROSITE" id="PS51257">
    <property type="entry name" value="PROKAR_LIPOPROTEIN"/>
    <property type="match status" value="1"/>
</dbReference>
<dbReference type="Pfam" id="PF22819">
    <property type="entry name" value="TcaA_5th"/>
    <property type="match status" value="1"/>
</dbReference>
<name>A0A3M7TVC7_9BACI</name>
<reference evidence="3 4" key="1">
    <citation type="submission" date="2018-10" db="EMBL/GenBank/DDBJ databases">
        <title>Bacillus Keqinensis sp. nov., a moderately halophilic bacterium isolated from a saline-alkaline lake.</title>
        <authorList>
            <person name="Wang H."/>
        </authorList>
    </citation>
    <scope>NUCLEOTIDE SEQUENCE [LARGE SCALE GENOMIC DNA]</scope>
    <source>
        <strain evidence="3 4">KQ-3</strain>
    </source>
</reference>
<accession>A0A3M7TVC7</accession>
<dbReference type="RefSeq" id="WP_122896711.1">
    <property type="nucleotide sequence ID" value="NZ_RHIB01000001.1"/>
</dbReference>
<keyword evidence="1" id="KW-0732">Signal</keyword>
<evidence type="ECO:0000256" key="1">
    <source>
        <dbReference type="SAM" id="SignalP"/>
    </source>
</evidence>
<proteinExistence type="predicted"/>
<evidence type="ECO:0000259" key="2">
    <source>
        <dbReference type="Pfam" id="PF22819"/>
    </source>
</evidence>
<dbReference type="InterPro" id="IPR054528">
    <property type="entry name" value="TcaA_5th"/>
</dbReference>
<gene>
    <name evidence="3" type="ORF">EBO34_04360</name>
</gene>
<feature type="domain" description="TcaA protein NTF2-like" evidence="2">
    <location>
        <begin position="36"/>
        <end position="145"/>
    </location>
</feature>
<dbReference type="Proteomes" id="UP000278746">
    <property type="component" value="Unassembled WGS sequence"/>
</dbReference>
<comment type="caution">
    <text evidence="3">The sequence shown here is derived from an EMBL/GenBank/DDBJ whole genome shotgun (WGS) entry which is preliminary data.</text>
</comment>
<keyword evidence="4" id="KW-1185">Reference proteome</keyword>
<dbReference type="AlphaFoldDB" id="A0A3M7TVC7"/>
<sequence length="150" mass="17917">MQKRFITLTLTLILIGLIAACDDPEWSESNEETALKVEEFMRSFKDAWYESLTSQSFRPIEEYLYPNSQFFHMKRRTHQQYSTQRVIEETVRLDISEVEETEDGEIRVTVEEEIEQSGGQTGVEERIRTYYLHPYQDTYRVTSMERHSEE</sequence>
<protein>
    <recommendedName>
        <fullName evidence="2">TcaA protein NTF2-like domain-containing protein</fullName>
    </recommendedName>
</protein>
<dbReference type="EMBL" id="RHIB01000001">
    <property type="protein sequence ID" value="RNA69189.1"/>
    <property type="molecule type" value="Genomic_DNA"/>
</dbReference>
<feature type="chain" id="PRO_5039034584" description="TcaA protein NTF2-like domain-containing protein" evidence="1">
    <location>
        <begin position="22"/>
        <end position="150"/>
    </location>
</feature>
<evidence type="ECO:0000313" key="4">
    <source>
        <dbReference type="Proteomes" id="UP000278746"/>
    </source>
</evidence>
<evidence type="ECO:0000313" key="3">
    <source>
        <dbReference type="EMBL" id="RNA69189.1"/>
    </source>
</evidence>
<organism evidence="3 4">
    <name type="scientific">Alteribacter keqinensis</name>
    <dbReference type="NCBI Taxonomy" id="2483800"/>
    <lineage>
        <taxon>Bacteria</taxon>
        <taxon>Bacillati</taxon>
        <taxon>Bacillota</taxon>
        <taxon>Bacilli</taxon>
        <taxon>Bacillales</taxon>
        <taxon>Bacillaceae</taxon>
        <taxon>Alteribacter</taxon>
    </lineage>
</organism>
<feature type="signal peptide" evidence="1">
    <location>
        <begin position="1"/>
        <end position="21"/>
    </location>
</feature>